<dbReference type="EMBL" id="CAJVPY010011387">
    <property type="protein sequence ID" value="CAG8726623.1"/>
    <property type="molecule type" value="Genomic_DNA"/>
</dbReference>
<reference evidence="1" key="1">
    <citation type="submission" date="2021-06" db="EMBL/GenBank/DDBJ databases">
        <authorList>
            <person name="Kallberg Y."/>
            <person name="Tangrot J."/>
            <person name="Rosling A."/>
        </authorList>
    </citation>
    <scope>NUCLEOTIDE SEQUENCE</scope>
    <source>
        <strain evidence="1">MA453B</strain>
    </source>
</reference>
<organism evidence="1 2">
    <name type="scientific">Dentiscutata erythropus</name>
    <dbReference type="NCBI Taxonomy" id="1348616"/>
    <lineage>
        <taxon>Eukaryota</taxon>
        <taxon>Fungi</taxon>
        <taxon>Fungi incertae sedis</taxon>
        <taxon>Mucoromycota</taxon>
        <taxon>Glomeromycotina</taxon>
        <taxon>Glomeromycetes</taxon>
        <taxon>Diversisporales</taxon>
        <taxon>Gigasporaceae</taxon>
        <taxon>Dentiscutata</taxon>
    </lineage>
</organism>
<comment type="caution">
    <text evidence="1">The sequence shown here is derived from an EMBL/GenBank/DDBJ whole genome shotgun (WGS) entry which is preliminary data.</text>
</comment>
<evidence type="ECO:0000313" key="1">
    <source>
        <dbReference type="EMBL" id="CAG8726623.1"/>
    </source>
</evidence>
<evidence type="ECO:0000313" key="2">
    <source>
        <dbReference type="Proteomes" id="UP000789405"/>
    </source>
</evidence>
<dbReference type="Proteomes" id="UP000789405">
    <property type="component" value="Unassembled WGS sequence"/>
</dbReference>
<name>A0A9N9IB49_9GLOM</name>
<dbReference type="SMART" id="SM00614">
    <property type="entry name" value="ZnF_BED"/>
    <property type="match status" value="1"/>
</dbReference>
<protein>
    <submittedName>
        <fullName evidence="1">18030_t:CDS:1</fullName>
    </submittedName>
</protein>
<gene>
    <name evidence="1" type="ORF">DERYTH_LOCUS14766</name>
</gene>
<dbReference type="AlphaFoldDB" id="A0A9N9IB49"/>
<sequence>MLINDSDSNHLSSYNVTITWSNKDEFELDTPEKSWVWFYFRRSQPDKKIYCQVKVTNDDSNEESCNHDYELTTGTGNLKAHLHQIHKILPPENNNSNSLTKIVSNQSSLDDFMNKKTSLPFLKQEKNCKSYFSLDCYMAHMIQLALGDRFNITEINSLISKAKELNSYVNGKDKYHEQLRILQATLNPQHLISSLLSNTRTC</sequence>
<accession>A0A9N9IB49</accession>
<proteinExistence type="predicted"/>
<keyword evidence="2" id="KW-1185">Reference proteome</keyword>